<feature type="transmembrane region" description="Helical" evidence="8">
    <location>
        <begin position="332"/>
        <end position="355"/>
    </location>
</feature>
<sequence>MVLLALCLPFLVILVGMIGLRWSALKAGFLALCASLLVLPLLLGISLDHVISKIMPGSILESATTSISILWIILGALCIFYLQQASGALQTIQALLTRLHPNPRVSGLFVAWFFSLFMEGAAGFGTSAALAAPFLVAAGYRPVMAVVLALWGHSLGVMFGAVGTPVITQSALVQQSEIVLAQSALPFAWPGGIVLAIALAWFCFHHYHGEPEAQTQHKGIMSVLSIGAIGAFAALSFLLPFSVLAWWTGPELPSLVGALAGGLIFTFGLHTIARLRKTAEPSAALESRTEMSNLSALAPYLILILLVLITRIEPSIKAQLQALTLSWQWHGYSGSLAYAYHPGSLLLISFLLGGIIQRANPALMRQAVFSAAHRLLFVAAALFVMVLLSRFLLHLGAIDILGQQVAIITGVAWPFWSVWIGVLGTFITGSATSSNILFSEFQQSAAQASGNSALPLLGGQTYGAAMGNMICPHNIIAAGATVNIQGQEGHVMRYTLPMSLFLACLGGSLALVLT</sequence>
<dbReference type="GO" id="GO:0005886">
    <property type="term" value="C:plasma membrane"/>
    <property type="evidence" value="ECO:0007669"/>
    <property type="project" value="UniProtKB-SubCell"/>
</dbReference>
<evidence type="ECO:0000256" key="4">
    <source>
        <dbReference type="ARBA" id="ARBA00022475"/>
    </source>
</evidence>
<evidence type="ECO:0000256" key="7">
    <source>
        <dbReference type="ARBA" id="ARBA00023136"/>
    </source>
</evidence>
<evidence type="ECO:0000313" key="10">
    <source>
        <dbReference type="Proteomes" id="UP000320359"/>
    </source>
</evidence>
<feature type="transmembrane region" description="Helical" evidence="8">
    <location>
        <begin position="143"/>
        <end position="167"/>
    </location>
</feature>
<comment type="caution">
    <text evidence="9">The sequence shown here is derived from an EMBL/GenBank/DDBJ whole genome shotgun (WGS) entry which is preliminary data.</text>
</comment>
<comment type="subcellular location">
    <subcellularLocation>
        <location evidence="8">Cell inner membrane</location>
        <topology evidence="8">Multi-pass membrane protein</topology>
    </subcellularLocation>
    <subcellularLocation>
        <location evidence="1">Cell membrane</location>
        <topology evidence="1">Multi-pass membrane protein</topology>
    </subcellularLocation>
</comment>
<feature type="transmembrane region" description="Helical" evidence="8">
    <location>
        <begin position="27"/>
        <end position="47"/>
    </location>
</feature>
<evidence type="ECO:0000256" key="3">
    <source>
        <dbReference type="ARBA" id="ARBA00022448"/>
    </source>
</evidence>
<feature type="transmembrane region" description="Helical" evidence="8">
    <location>
        <begin position="375"/>
        <end position="393"/>
    </location>
</feature>
<dbReference type="EMBL" id="VJWL01000002">
    <property type="protein sequence ID" value="TRW48755.1"/>
    <property type="molecule type" value="Genomic_DNA"/>
</dbReference>
<gene>
    <name evidence="9" type="ORF">FM042_07155</name>
</gene>
<feature type="transmembrane region" description="Helical" evidence="8">
    <location>
        <begin position="219"/>
        <end position="246"/>
    </location>
</feature>
<evidence type="ECO:0000256" key="6">
    <source>
        <dbReference type="ARBA" id="ARBA00022989"/>
    </source>
</evidence>
<evidence type="ECO:0000256" key="1">
    <source>
        <dbReference type="ARBA" id="ARBA00004651"/>
    </source>
</evidence>
<feature type="transmembrane region" description="Helical" evidence="8">
    <location>
        <begin position="494"/>
        <end position="513"/>
    </location>
</feature>
<keyword evidence="8" id="KW-0997">Cell inner membrane</keyword>
<evidence type="ECO:0000256" key="5">
    <source>
        <dbReference type="ARBA" id="ARBA00022692"/>
    </source>
</evidence>
<dbReference type="GO" id="GO:0015129">
    <property type="term" value="F:lactate transmembrane transporter activity"/>
    <property type="evidence" value="ECO:0007669"/>
    <property type="project" value="UniProtKB-UniRule"/>
</dbReference>
<dbReference type="InterPro" id="IPR003804">
    <property type="entry name" value="Lactate_perm"/>
</dbReference>
<dbReference type="OrthoDB" id="9761056at2"/>
<dbReference type="PANTHER" id="PTHR30003:SF0">
    <property type="entry name" value="GLYCOLATE PERMEASE GLCA-RELATED"/>
    <property type="match status" value="1"/>
</dbReference>
<comment type="function">
    <text evidence="8">Uptake of L-lactate across the membrane. Can also transport D-lactate and glycolate.</text>
</comment>
<accession>A0A552X1A7</accession>
<feature type="transmembrane region" description="Helical" evidence="8">
    <location>
        <begin position="59"/>
        <end position="82"/>
    </location>
</feature>
<evidence type="ECO:0000256" key="2">
    <source>
        <dbReference type="ARBA" id="ARBA00010100"/>
    </source>
</evidence>
<keyword evidence="6 8" id="KW-1133">Transmembrane helix</keyword>
<dbReference type="PANTHER" id="PTHR30003">
    <property type="entry name" value="L-LACTATE PERMEASE"/>
    <property type="match status" value="1"/>
</dbReference>
<evidence type="ECO:0000313" key="9">
    <source>
        <dbReference type="EMBL" id="TRW48755.1"/>
    </source>
</evidence>
<keyword evidence="7 8" id="KW-0472">Membrane</keyword>
<name>A0A552X1A7_9GAMM</name>
<organism evidence="9 10">
    <name type="scientific">Aliidiomarina halalkaliphila</name>
    <dbReference type="NCBI Taxonomy" id="2593535"/>
    <lineage>
        <taxon>Bacteria</taxon>
        <taxon>Pseudomonadati</taxon>
        <taxon>Pseudomonadota</taxon>
        <taxon>Gammaproteobacteria</taxon>
        <taxon>Alteromonadales</taxon>
        <taxon>Idiomarinaceae</taxon>
        <taxon>Aliidiomarina</taxon>
    </lineage>
</organism>
<dbReference type="AlphaFoldDB" id="A0A552X1A7"/>
<dbReference type="RefSeq" id="WP_143235741.1">
    <property type="nucleotide sequence ID" value="NZ_VJWL01000002.1"/>
</dbReference>
<protein>
    <recommendedName>
        <fullName evidence="8">L-lactate permease</fullName>
    </recommendedName>
</protein>
<keyword evidence="10" id="KW-1185">Reference proteome</keyword>
<feature type="transmembrane region" description="Helical" evidence="8">
    <location>
        <begin position="109"/>
        <end position="136"/>
    </location>
</feature>
<dbReference type="GO" id="GO:0015295">
    <property type="term" value="F:solute:proton symporter activity"/>
    <property type="evidence" value="ECO:0007669"/>
    <property type="project" value="TreeGrafter"/>
</dbReference>
<dbReference type="Proteomes" id="UP000320359">
    <property type="component" value="Unassembled WGS sequence"/>
</dbReference>
<keyword evidence="4" id="KW-1003">Cell membrane</keyword>
<reference evidence="9 10" key="1">
    <citation type="submission" date="2019-07" db="EMBL/GenBank/DDBJ databases">
        <authorList>
            <person name="Yang M."/>
            <person name="Zhao D."/>
            <person name="Xiang H."/>
        </authorList>
    </citation>
    <scope>NUCLEOTIDE SEQUENCE [LARGE SCALE GENOMIC DNA]</scope>
    <source>
        <strain evidence="9 10">IM1326</strain>
    </source>
</reference>
<keyword evidence="3 8" id="KW-0813">Transport</keyword>
<keyword evidence="5 8" id="KW-0812">Transmembrane</keyword>
<proteinExistence type="inferred from homology"/>
<comment type="similarity">
    <text evidence="2 8">Belongs to the lactate permease family.</text>
</comment>
<dbReference type="Pfam" id="PF02652">
    <property type="entry name" value="Lactate_perm"/>
    <property type="match status" value="2"/>
</dbReference>
<feature type="transmembrane region" description="Helical" evidence="8">
    <location>
        <begin position="294"/>
        <end position="312"/>
    </location>
</feature>
<evidence type="ECO:0000256" key="8">
    <source>
        <dbReference type="RuleBase" id="RU365092"/>
    </source>
</evidence>
<feature type="transmembrane region" description="Helical" evidence="8">
    <location>
        <begin position="187"/>
        <end position="207"/>
    </location>
</feature>
<feature type="transmembrane region" description="Helical" evidence="8">
    <location>
        <begin position="405"/>
        <end position="427"/>
    </location>
</feature>
<feature type="transmembrane region" description="Helical" evidence="8">
    <location>
        <begin position="252"/>
        <end position="273"/>
    </location>
</feature>